<proteinExistence type="predicted"/>
<evidence type="ECO:0008006" key="4">
    <source>
        <dbReference type="Google" id="ProtNLM"/>
    </source>
</evidence>
<keyword evidence="1" id="KW-0732">Signal</keyword>
<evidence type="ECO:0000313" key="3">
    <source>
        <dbReference type="Proteomes" id="UP000823821"/>
    </source>
</evidence>
<dbReference type="EMBL" id="DWZD01000050">
    <property type="protein sequence ID" value="HJA79793.1"/>
    <property type="molecule type" value="Genomic_DNA"/>
</dbReference>
<feature type="signal peptide" evidence="1">
    <location>
        <begin position="1"/>
        <end position="20"/>
    </location>
</feature>
<accession>A0A9D2HQ80</accession>
<dbReference type="AlphaFoldDB" id="A0A9D2HQ80"/>
<sequence length="92" mass="10094">MKYLCLFLISTLLISCTTSSGVMEYKPNVYSVAVDVDSEFYGAGSAQKKAFDEAKEFCESKGKTVSVQSVENTANSFGYTSSSLLFQCIERN</sequence>
<feature type="chain" id="PRO_5038734698" description="Lipoprotein" evidence="1">
    <location>
        <begin position="21"/>
        <end position="92"/>
    </location>
</feature>
<organism evidence="2 3">
    <name type="scientific">Candidatus Desulfovibrio intestinavium</name>
    <dbReference type="NCBI Taxonomy" id="2838534"/>
    <lineage>
        <taxon>Bacteria</taxon>
        <taxon>Pseudomonadati</taxon>
        <taxon>Thermodesulfobacteriota</taxon>
        <taxon>Desulfovibrionia</taxon>
        <taxon>Desulfovibrionales</taxon>
        <taxon>Desulfovibrionaceae</taxon>
        <taxon>Desulfovibrio</taxon>
    </lineage>
</organism>
<dbReference type="PROSITE" id="PS51257">
    <property type="entry name" value="PROKAR_LIPOPROTEIN"/>
    <property type="match status" value="1"/>
</dbReference>
<comment type="caution">
    <text evidence="2">The sequence shown here is derived from an EMBL/GenBank/DDBJ whole genome shotgun (WGS) entry which is preliminary data.</text>
</comment>
<reference evidence="2" key="2">
    <citation type="submission" date="2021-04" db="EMBL/GenBank/DDBJ databases">
        <authorList>
            <person name="Gilroy R."/>
        </authorList>
    </citation>
    <scope>NUCLEOTIDE SEQUENCE</scope>
    <source>
        <strain evidence="2">5032</strain>
    </source>
</reference>
<protein>
    <recommendedName>
        <fullName evidence="4">Lipoprotein</fullName>
    </recommendedName>
</protein>
<name>A0A9D2HQ80_9BACT</name>
<dbReference type="Proteomes" id="UP000823821">
    <property type="component" value="Unassembled WGS sequence"/>
</dbReference>
<gene>
    <name evidence="2" type="ORF">H9784_09565</name>
</gene>
<reference evidence="2" key="1">
    <citation type="journal article" date="2021" name="PeerJ">
        <title>Extensive microbial diversity within the chicken gut microbiome revealed by metagenomics and culture.</title>
        <authorList>
            <person name="Gilroy R."/>
            <person name="Ravi A."/>
            <person name="Getino M."/>
            <person name="Pursley I."/>
            <person name="Horton D.L."/>
            <person name="Alikhan N.F."/>
            <person name="Baker D."/>
            <person name="Gharbi K."/>
            <person name="Hall N."/>
            <person name="Watson M."/>
            <person name="Adriaenssens E.M."/>
            <person name="Foster-Nyarko E."/>
            <person name="Jarju S."/>
            <person name="Secka A."/>
            <person name="Antonio M."/>
            <person name="Oren A."/>
            <person name="Chaudhuri R.R."/>
            <person name="La Ragione R."/>
            <person name="Hildebrand F."/>
            <person name="Pallen M.J."/>
        </authorList>
    </citation>
    <scope>NUCLEOTIDE SEQUENCE</scope>
    <source>
        <strain evidence="2">5032</strain>
    </source>
</reference>
<evidence type="ECO:0000256" key="1">
    <source>
        <dbReference type="SAM" id="SignalP"/>
    </source>
</evidence>
<evidence type="ECO:0000313" key="2">
    <source>
        <dbReference type="EMBL" id="HJA79793.1"/>
    </source>
</evidence>